<feature type="region of interest" description="Disordered" evidence="1">
    <location>
        <begin position="1"/>
        <end position="20"/>
    </location>
</feature>
<keyword evidence="3" id="KW-1185">Reference proteome</keyword>
<evidence type="ECO:0000313" key="2">
    <source>
        <dbReference type="EMBL" id="SMP36999.1"/>
    </source>
</evidence>
<proteinExistence type="predicted"/>
<accession>A0ABY1PLW2</accession>
<name>A0ABY1PLW2_9HYPH</name>
<evidence type="ECO:0008006" key="4">
    <source>
        <dbReference type="Google" id="ProtNLM"/>
    </source>
</evidence>
<dbReference type="Proteomes" id="UP001157914">
    <property type="component" value="Unassembled WGS sequence"/>
</dbReference>
<organism evidence="2 3">
    <name type="scientific">Roseibium denhamense</name>
    <dbReference type="NCBI Taxonomy" id="76305"/>
    <lineage>
        <taxon>Bacteria</taxon>
        <taxon>Pseudomonadati</taxon>
        <taxon>Pseudomonadota</taxon>
        <taxon>Alphaproteobacteria</taxon>
        <taxon>Hyphomicrobiales</taxon>
        <taxon>Stappiaceae</taxon>
        <taxon>Roseibium</taxon>
    </lineage>
</organism>
<evidence type="ECO:0000313" key="3">
    <source>
        <dbReference type="Proteomes" id="UP001157914"/>
    </source>
</evidence>
<comment type="caution">
    <text evidence="2">The sequence shown here is derived from an EMBL/GenBank/DDBJ whole genome shotgun (WGS) entry which is preliminary data.</text>
</comment>
<evidence type="ECO:0000256" key="1">
    <source>
        <dbReference type="SAM" id="MobiDB-lite"/>
    </source>
</evidence>
<feature type="compositionally biased region" description="Polar residues" evidence="1">
    <location>
        <begin position="1"/>
        <end position="10"/>
    </location>
</feature>
<gene>
    <name evidence="2" type="ORF">SAMN06265374_4436</name>
</gene>
<sequence>MSVQNSSAAKRTTGKQIGAMIQNEASRTELAANPQSVLADMGIHTNATVYADTADMVHLVIPAHIDQSRVAADDAAYFEELGLLALGLCMYSEQPDEPVT</sequence>
<reference evidence="2 3" key="1">
    <citation type="submission" date="2017-05" db="EMBL/GenBank/DDBJ databases">
        <authorList>
            <person name="Varghese N."/>
            <person name="Submissions S."/>
        </authorList>
    </citation>
    <scope>NUCLEOTIDE SEQUENCE [LARGE SCALE GENOMIC DNA]</scope>
    <source>
        <strain evidence="2 3">DSM 15949</strain>
    </source>
</reference>
<dbReference type="EMBL" id="FXTT01000008">
    <property type="protein sequence ID" value="SMP36999.1"/>
    <property type="molecule type" value="Genomic_DNA"/>
</dbReference>
<protein>
    <recommendedName>
        <fullName evidence="4">NHLP leader peptide family natural product</fullName>
    </recommendedName>
</protein>
<dbReference type="RefSeq" id="WP_155190958.1">
    <property type="nucleotide sequence ID" value="NZ_BAAAEA010000003.1"/>
</dbReference>